<organism evidence="1">
    <name type="scientific">Anopheles marajoara</name>
    <dbReference type="NCBI Taxonomy" id="58244"/>
    <lineage>
        <taxon>Eukaryota</taxon>
        <taxon>Metazoa</taxon>
        <taxon>Ecdysozoa</taxon>
        <taxon>Arthropoda</taxon>
        <taxon>Hexapoda</taxon>
        <taxon>Insecta</taxon>
        <taxon>Pterygota</taxon>
        <taxon>Neoptera</taxon>
        <taxon>Endopterygota</taxon>
        <taxon>Diptera</taxon>
        <taxon>Nematocera</taxon>
        <taxon>Culicoidea</taxon>
        <taxon>Culicidae</taxon>
        <taxon>Anophelinae</taxon>
        <taxon>Anopheles</taxon>
    </lineage>
</organism>
<reference evidence="1" key="1">
    <citation type="submission" date="2018-01" db="EMBL/GenBank/DDBJ databases">
        <title>An insight into the sialome of Amazonian anophelines.</title>
        <authorList>
            <person name="Ribeiro J.M."/>
            <person name="Scarpassa V."/>
            <person name="Calvo E."/>
        </authorList>
    </citation>
    <scope>NUCLEOTIDE SEQUENCE</scope>
    <source>
        <tissue evidence="1">Salivary glands</tissue>
    </source>
</reference>
<protein>
    <submittedName>
        <fullName evidence="1">Putative secreted protein</fullName>
    </submittedName>
</protein>
<dbReference type="AlphaFoldDB" id="A0A2M4CE24"/>
<name>A0A2M4CE24_9DIPT</name>
<dbReference type="EMBL" id="GGFJ01014047">
    <property type="protein sequence ID" value="MBW63188.1"/>
    <property type="molecule type" value="Transcribed_RNA"/>
</dbReference>
<proteinExistence type="predicted"/>
<accession>A0A2M4CE24</accession>
<sequence length="74" mass="8296">MFRFDSRWMVMDPFACLLPLGLGFVPWRNLAITAGDSSDAADEWFAFAADHRSFENPPRTLAPTSSLFFPQGTP</sequence>
<evidence type="ECO:0000313" key="1">
    <source>
        <dbReference type="EMBL" id="MBW63188.1"/>
    </source>
</evidence>